<feature type="transmembrane region" description="Helical" evidence="1">
    <location>
        <begin position="111"/>
        <end position="140"/>
    </location>
</feature>
<keyword evidence="1" id="KW-0472">Membrane</keyword>
<protein>
    <submittedName>
        <fullName evidence="2">ABC-2 family transporter protein</fullName>
    </submittedName>
</protein>
<evidence type="ECO:0000313" key="3">
    <source>
        <dbReference type="Proteomes" id="UP000236311"/>
    </source>
</evidence>
<dbReference type="EMBL" id="OFSM01000045">
    <property type="protein sequence ID" value="SOY32292.1"/>
    <property type="molecule type" value="Genomic_DNA"/>
</dbReference>
<accession>A0A2K4ZPJ0</accession>
<sequence>MRSELKRALLKKSNIILIVAVVGLMIINAYYGGWRTALKIDSAQDIQNIDDIIFYKKYYGNMYRVWESSYYMIQALAPVILVAPYLSTYLLEKTNRFRYFCVGRKGNLKYIIHKTFAIALSGTALLAFSEMLFAVVTGLLTQHDTALEFVQGIVSFKEDYFIENPMLYFALVFISHIIYYFGFLIFAIGVTSFFKNKIAVIVTPFIIVGVLDMVLPTALQPNVVMRPYQGAFRISGYCVLIGIYVIVGLILLMVSEKIYQKRGN</sequence>
<dbReference type="Proteomes" id="UP000236311">
    <property type="component" value="Unassembled WGS sequence"/>
</dbReference>
<feature type="transmembrane region" description="Helical" evidence="1">
    <location>
        <begin position="231"/>
        <end position="254"/>
    </location>
</feature>
<name>A0A2K4ZPJ0_9FIRM</name>
<dbReference type="OrthoDB" id="2080600at2"/>
<keyword evidence="3" id="KW-1185">Reference proteome</keyword>
<reference evidence="2 3" key="1">
    <citation type="submission" date="2018-01" db="EMBL/GenBank/DDBJ databases">
        <authorList>
            <person name="Gaut B.S."/>
            <person name="Morton B.R."/>
            <person name="Clegg M.T."/>
            <person name="Duvall M.R."/>
        </authorList>
    </citation>
    <scope>NUCLEOTIDE SEQUENCE [LARGE SCALE GENOMIC DNA]</scope>
    <source>
        <strain evidence="2">GP69</strain>
    </source>
</reference>
<keyword evidence="1" id="KW-1133">Transmembrane helix</keyword>
<feature type="transmembrane region" description="Helical" evidence="1">
    <location>
        <begin position="71"/>
        <end position="91"/>
    </location>
</feature>
<keyword evidence="1" id="KW-0812">Transmembrane</keyword>
<evidence type="ECO:0000313" key="2">
    <source>
        <dbReference type="EMBL" id="SOY32292.1"/>
    </source>
</evidence>
<organism evidence="2 3">
    <name type="scientific">Acetatifactor muris</name>
    <dbReference type="NCBI Taxonomy" id="879566"/>
    <lineage>
        <taxon>Bacteria</taxon>
        <taxon>Bacillati</taxon>
        <taxon>Bacillota</taxon>
        <taxon>Clostridia</taxon>
        <taxon>Lachnospirales</taxon>
        <taxon>Lachnospiraceae</taxon>
        <taxon>Acetatifactor</taxon>
    </lineage>
</organism>
<dbReference type="AlphaFoldDB" id="A0A2K4ZPJ0"/>
<feature type="transmembrane region" description="Helical" evidence="1">
    <location>
        <begin position="12"/>
        <end position="31"/>
    </location>
</feature>
<evidence type="ECO:0000256" key="1">
    <source>
        <dbReference type="SAM" id="Phobius"/>
    </source>
</evidence>
<gene>
    <name evidence="2" type="ORF">AMURIS_05050</name>
</gene>
<feature type="transmembrane region" description="Helical" evidence="1">
    <location>
        <begin position="198"/>
        <end position="219"/>
    </location>
</feature>
<dbReference type="RefSeq" id="WP_103242246.1">
    <property type="nucleotide sequence ID" value="NZ_JANJZD010000051.1"/>
</dbReference>
<feature type="transmembrane region" description="Helical" evidence="1">
    <location>
        <begin position="166"/>
        <end position="186"/>
    </location>
</feature>
<proteinExistence type="predicted"/>